<sequence length="609" mass="67697">MPATAPRPPANLKGRSSSSKAPQARRSPLVDTNIHSYDRTDPFFAINVLRKLLGSLPSRIGGCQYKLSPEEHKLSLHLLTIVEPFVGLAQSRRTLTRQPTEILDAISFHIDSKRDLLSLALSCQRLYGVIFPRHYEYRVIRAKVSSISVWNHLIVNRSLAQNVRRLEVVDERSTDLVSVPSGILMTETDLESSEDELGMHTKQERFLASALTKMVALRSFFWSCNHSPISIDNIWPTLLKCQSINEVVINDNLVFSPYTLNSDNAPKNTRRSPALLELKAVAMQSTRHVYGSTKTPQLTRISGMLTKCPNLESLNIGYEHRRGQGYQHPPADDFFLCSRWPGLRSLSLTNIRCSSAHGLDAAATFFGAHTNLEVLHLDFSGDGASSGSGPLLSLPPNSLPRLRELYSSKDIATAILASSCDAPRPLELIKGVRLSGPTWDQPFFTALKSYGSTVKRFELAGWNDIDDVGRLVGCLPRLTWLDVGKKDSESLQQPRRSESQAKASPVTVVNTNVAEWATILAPLTELTAFLGLKFFYEVSSLTLANLSSSSPSSLSASELSRVRKNEKVANVFANKCSKLRRLEHWEDGKIIVLLREGSEVKWDVRRVKA</sequence>
<name>A0ACB8BJV5_9AGAM</name>
<dbReference type="Proteomes" id="UP000790709">
    <property type="component" value="Unassembled WGS sequence"/>
</dbReference>
<dbReference type="EMBL" id="MU266399">
    <property type="protein sequence ID" value="KAH7925563.1"/>
    <property type="molecule type" value="Genomic_DNA"/>
</dbReference>
<proteinExistence type="predicted"/>
<accession>A0ACB8BJV5</accession>
<gene>
    <name evidence="1" type="ORF">BV22DRAFT_1088685</name>
</gene>
<keyword evidence="2" id="KW-1185">Reference proteome</keyword>
<reference evidence="1" key="1">
    <citation type="journal article" date="2021" name="New Phytol.">
        <title>Evolutionary innovations through gain and loss of genes in the ectomycorrhizal Boletales.</title>
        <authorList>
            <person name="Wu G."/>
            <person name="Miyauchi S."/>
            <person name="Morin E."/>
            <person name="Kuo A."/>
            <person name="Drula E."/>
            <person name="Varga T."/>
            <person name="Kohler A."/>
            <person name="Feng B."/>
            <person name="Cao Y."/>
            <person name="Lipzen A."/>
            <person name="Daum C."/>
            <person name="Hundley H."/>
            <person name="Pangilinan J."/>
            <person name="Johnson J."/>
            <person name="Barry K."/>
            <person name="LaButti K."/>
            <person name="Ng V."/>
            <person name="Ahrendt S."/>
            <person name="Min B."/>
            <person name="Choi I.G."/>
            <person name="Park H."/>
            <person name="Plett J.M."/>
            <person name="Magnuson J."/>
            <person name="Spatafora J.W."/>
            <person name="Nagy L.G."/>
            <person name="Henrissat B."/>
            <person name="Grigoriev I.V."/>
            <person name="Yang Z.L."/>
            <person name="Xu J."/>
            <person name="Martin F.M."/>
        </authorList>
    </citation>
    <scope>NUCLEOTIDE SEQUENCE</scope>
    <source>
        <strain evidence="1">KUC20120723A-06</strain>
    </source>
</reference>
<protein>
    <submittedName>
        <fullName evidence="1">Uncharacterized protein</fullName>
    </submittedName>
</protein>
<organism evidence="1 2">
    <name type="scientific">Leucogyrophana mollusca</name>
    <dbReference type="NCBI Taxonomy" id="85980"/>
    <lineage>
        <taxon>Eukaryota</taxon>
        <taxon>Fungi</taxon>
        <taxon>Dikarya</taxon>
        <taxon>Basidiomycota</taxon>
        <taxon>Agaricomycotina</taxon>
        <taxon>Agaricomycetes</taxon>
        <taxon>Agaricomycetidae</taxon>
        <taxon>Boletales</taxon>
        <taxon>Boletales incertae sedis</taxon>
        <taxon>Leucogyrophana</taxon>
    </lineage>
</organism>
<comment type="caution">
    <text evidence="1">The sequence shown here is derived from an EMBL/GenBank/DDBJ whole genome shotgun (WGS) entry which is preliminary data.</text>
</comment>
<evidence type="ECO:0000313" key="2">
    <source>
        <dbReference type="Proteomes" id="UP000790709"/>
    </source>
</evidence>
<evidence type="ECO:0000313" key="1">
    <source>
        <dbReference type="EMBL" id="KAH7925563.1"/>
    </source>
</evidence>